<proteinExistence type="predicted"/>
<name>A0A5J4TYY7_9EUKA</name>
<protein>
    <submittedName>
        <fullName evidence="1">Uncharacterized protein</fullName>
    </submittedName>
</protein>
<dbReference type="Proteomes" id="UP000324800">
    <property type="component" value="Unassembled WGS sequence"/>
</dbReference>
<dbReference type="EMBL" id="SNRW01023629">
    <property type="protein sequence ID" value="KAA6362861.1"/>
    <property type="molecule type" value="Genomic_DNA"/>
</dbReference>
<comment type="caution">
    <text evidence="1">The sequence shown here is derived from an EMBL/GenBank/DDBJ whole genome shotgun (WGS) entry which is preliminary data.</text>
</comment>
<gene>
    <name evidence="1" type="ORF">EZS28_041612</name>
</gene>
<evidence type="ECO:0000313" key="2">
    <source>
        <dbReference type="Proteomes" id="UP000324800"/>
    </source>
</evidence>
<dbReference type="OrthoDB" id="10066471at2759"/>
<evidence type="ECO:0000313" key="1">
    <source>
        <dbReference type="EMBL" id="KAA6362861.1"/>
    </source>
</evidence>
<sequence length="99" mass="11350">MRNSRSAGGKLYMAAFNMNRMHYICGDTDSMTWAISGNPEEDYRQKFKYAIKDQKFFDENYPLFFGQYKQLLGVSYEAEGTACIALAPKNLLHLQSSSQ</sequence>
<reference evidence="1 2" key="1">
    <citation type="submission" date="2019-03" db="EMBL/GenBank/DDBJ databases">
        <title>Single cell metagenomics reveals metabolic interactions within the superorganism composed of flagellate Streblomastix strix and complex community of Bacteroidetes bacteria on its surface.</title>
        <authorList>
            <person name="Treitli S.C."/>
            <person name="Kolisko M."/>
            <person name="Husnik F."/>
            <person name="Keeling P."/>
            <person name="Hampl V."/>
        </authorList>
    </citation>
    <scope>NUCLEOTIDE SEQUENCE [LARGE SCALE GENOMIC DNA]</scope>
    <source>
        <strain evidence="1">ST1C</strain>
    </source>
</reference>
<accession>A0A5J4TYY7</accession>
<dbReference type="AlphaFoldDB" id="A0A5J4TYY7"/>
<organism evidence="1 2">
    <name type="scientific">Streblomastix strix</name>
    <dbReference type="NCBI Taxonomy" id="222440"/>
    <lineage>
        <taxon>Eukaryota</taxon>
        <taxon>Metamonada</taxon>
        <taxon>Preaxostyla</taxon>
        <taxon>Oxymonadida</taxon>
        <taxon>Streblomastigidae</taxon>
        <taxon>Streblomastix</taxon>
    </lineage>
</organism>